<keyword evidence="10 11" id="KW-0472">Membrane</keyword>
<feature type="domain" description="Histidine kinase" evidence="12">
    <location>
        <begin position="267"/>
        <end position="478"/>
    </location>
</feature>
<evidence type="ECO:0000256" key="5">
    <source>
        <dbReference type="ARBA" id="ARBA00022679"/>
    </source>
</evidence>
<dbReference type="Pfam" id="PF00512">
    <property type="entry name" value="HisKA"/>
    <property type="match status" value="1"/>
</dbReference>
<organism evidence="14 15">
    <name type="scientific">Clostridium drakei</name>
    <dbReference type="NCBI Taxonomy" id="332101"/>
    <lineage>
        <taxon>Bacteria</taxon>
        <taxon>Bacillati</taxon>
        <taxon>Bacillota</taxon>
        <taxon>Clostridia</taxon>
        <taxon>Eubacteriales</taxon>
        <taxon>Clostridiaceae</taxon>
        <taxon>Clostridium</taxon>
    </lineage>
</organism>
<dbReference type="CDD" id="cd00075">
    <property type="entry name" value="HATPase"/>
    <property type="match status" value="1"/>
</dbReference>
<evidence type="ECO:0000313" key="14">
    <source>
        <dbReference type="EMBL" id="AWI04295.1"/>
    </source>
</evidence>
<keyword evidence="6 11" id="KW-0812">Transmembrane</keyword>
<reference evidence="15" key="1">
    <citation type="submission" date="2017-04" db="EMBL/GenBank/DDBJ databases">
        <authorList>
            <person name="Song Y."/>
            <person name="Cho B.-K."/>
        </authorList>
    </citation>
    <scope>NUCLEOTIDE SEQUENCE [LARGE SCALE GENOMIC DNA]</scope>
    <source>
        <strain evidence="15">SL1</strain>
    </source>
</reference>
<dbReference type="GO" id="GO:0005886">
    <property type="term" value="C:plasma membrane"/>
    <property type="evidence" value="ECO:0007669"/>
    <property type="project" value="TreeGrafter"/>
</dbReference>
<dbReference type="SUPFAM" id="SSF47384">
    <property type="entry name" value="Homodimeric domain of signal transducing histidine kinase"/>
    <property type="match status" value="1"/>
</dbReference>
<dbReference type="EMBL" id="CP020953">
    <property type="protein sequence ID" value="AWI04295.1"/>
    <property type="molecule type" value="Genomic_DNA"/>
</dbReference>
<evidence type="ECO:0000256" key="4">
    <source>
        <dbReference type="ARBA" id="ARBA00022553"/>
    </source>
</evidence>
<dbReference type="SMART" id="SM00387">
    <property type="entry name" value="HATPase_c"/>
    <property type="match status" value="1"/>
</dbReference>
<comment type="catalytic activity">
    <reaction evidence="1">
        <text>ATP + protein L-histidine = ADP + protein N-phospho-L-histidine.</text>
        <dbReference type="EC" id="2.7.13.3"/>
    </reaction>
</comment>
<dbReference type="Gene3D" id="1.10.287.130">
    <property type="match status" value="1"/>
</dbReference>
<dbReference type="Gene3D" id="3.30.565.10">
    <property type="entry name" value="Histidine kinase-like ATPase, C-terminal domain"/>
    <property type="match status" value="1"/>
</dbReference>
<feature type="transmembrane region" description="Helical" evidence="11">
    <location>
        <begin position="172"/>
        <end position="192"/>
    </location>
</feature>
<dbReference type="InterPro" id="IPR005467">
    <property type="entry name" value="His_kinase_dom"/>
</dbReference>
<dbReference type="SUPFAM" id="SSF55874">
    <property type="entry name" value="ATPase domain of HSP90 chaperone/DNA topoisomerase II/histidine kinase"/>
    <property type="match status" value="1"/>
</dbReference>
<dbReference type="CDD" id="cd00082">
    <property type="entry name" value="HisKA"/>
    <property type="match status" value="1"/>
</dbReference>
<dbReference type="PANTHER" id="PTHR45528">
    <property type="entry name" value="SENSOR HISTIDINE KINASE CPXA"/>
    <property type="match status" value="1"/>
</dbReference>
<dbReference type="InterPro" id="IPR036890">
    <property type="entry name" value="HATPase_C_sf"/>
</dbReference>
<evidence type="ECO:0000259" key="13">
    <source>
        <dbReference type="PROSITE" id="PS50885"/>
    </source>
</evidence>
<dbReference type="PANTHER" id="PTHR45528:SF10">
    <property type="entry name" value="METHYL-ACCEPTING CHEMOTAXIS PROTEIN"/>
    <property type="match status" value="1"/>
</dbReference>
<keyword evidence="9" id="KW-0902">Two-component regulatory system</keyword>
<dbReference type="InterPro" id="IPR036097">
    <property type="entry name" value="HisK_dim/P_sf"/>
</dbReference>
<dbReference type="EC" id="2.7.13.3" evidence="3"/>
<keyword evidence="15" id="KW-1185">Reference proteome</keyword>
<dbReference type="InterPro" id="IPR003594">
    <property type="entry name" value="HATPase_dom"/>
</dbReference>
<gene>
    <name evidence="14" type="ORF">B9W14_07220</name>
</gene>
<dbReference type="InterPro" id="IPR050398">
    <property type="entry name" value="HssS/ArlS-like"/>
</dbReference>
<evidence type="ECO:0000256" key="10">
    <source>
        <dbReference type="ARBA" id="ARBA00023136"/>
    </source>
</evidence>
<keyword evidence="4" id="KW-0597">Phosphoprotein</keyword>
<dbReference type="SMART" id="SM00388">
    <property type="entry name" value="HisKA"/>
    <property type="match status" value="1"/>
</dbReference>
<evidence type="ECO:0000256" key="1">
    <source>
        <dbReference type="ARBA" id="ARBA00000085"/>
    </source>
</evidence>
<dbReference type="GO" id="GO:0000155">
    <property type="term" value="F:phosphorelay sensor kinase activity"/>
    <property type="evidence" value="ECO:0007669"/>
    <property type="project" value="InterPro"/>
</dbReference>
<dbReference type="Gene3D" id="6.10.340.10">
    <property type="match status" value="1"/>
</dbReference>
<dbReference type="PROSITE" id="PS50109">
    <property type="entry name" value="HIS_KIN"/>
    <property type="match status" value="1"/>
</dbReference>
<dbReference type="RefSeq" id="WP_032079570.1">
    <property type="nucleotide sequence ID" value="NZ_CP020953.1"/>
</dbReference>
<protein>
    <recommendedName>
        <fullName evidence="3">histidine kinase</fullName>
        <ecNumber evidence="3">2.7.13.3</ecNumber>
    </recommendedName>
</protein>
<dbReference type="Proteomes" id="UP000244910">
    <property type="component" value="Chromosome"/>
</dbReference>
<dbReference type="OrthoDB" id="9786919at2"/>
<keyword evidence="8 11" id="KW-1133">Transmembrane helix</keyword>
<keyword evidence="5" id="KW-0808">Transferase</keyword>
<evidence type="ECO:0000256" key="6">
    <source>
        <dbReference type="ARBA" id="ARBA00022692"/>
    </source>
</evidence>
<dbReference type="KEGG" id="cdrk:B9W14_07220"/>
<evidence type="ECO:0000259" key="12">
    <source>
        <dbReference type="PROSITE" id="PS50109"/>
    </source>
</evidence>
<dbReference type="Pfam" id="PF02518">
    <property type="entry name" value="HATPase_c"/>
    <property type="match status" value="1"/>
</dbReference>
<evidence type="ECO:0000256" key="3">
    <source>
        <dbReference type="ARBA" id="ARBA00012438"/>
    </source>
</evidence>
<evidence type="ECO:0000256" key="11">
    <source>
        <dbReference type="SAM" id="Phobius"/>
    </source>
</evidence>
<proteinExistence type="predicted"/>
<dbReference type="Pfam" id="PF00672">
    <property type="entry name" value="HAMP"/>
    <property type="match status" value="1"/>
</dbReference>
<sequence>MKNSVRFKFMLGLSIIFIVAAVVLNILIRQVFQNNLENSIKSSMKDTMKNSREYIKYNMFTKDLYMGEEVLYEKLWRILNSYVLTYNYEMEIRTPSGKIKENTISSDFTELTNRGTEEALKGKAVINLQYGKDNVQAILSYPLYDGDKCLGILNISKSFGEAYVENKRIIDIITLIELFIFMFVFIASYLFASRIIKPIITLTKQIKKIEEGDYEINLNIKNNDEIGILLKEFINMKEKIRNQIETISMEKDKILKLEKGRREFFSNVTHELKTPLTAISGYAQILSDKNVKDEEFKIRAIHRIYLESERLHKLVINLINASKGIDFQEEHKESIEMKTLLNDVCIDMASKADKYSIHIVANLEQGFIFGQENKIRQLIINLLDNAIKYSFSEENINVNAFKDNDNYKLEILNKGNPIPEKIYDSIFEPFVKGINSIEGGSNGLGLYICSEIVKQHNGEIHIENGNIIKVVIKIPSFSPSGNNLETT</sequence>
<dbReference type="SUPFAM" id="SSF158472">
    <property type="entry name" value="HAMP domain-like"/>
    <property type="match status" value="1"/>
</dbReference>
<dbReference type="InterPro" id="IPR003660">
    <property type="entry name" value="HAMP_dom"/>
</dbReference>
<comment type="subcellular location">
    <subcellularLocation>
        <location evidence="2">Membrane</location>
        <topology evidence="2">Multi-pass membrane protein</topology>
    </subcellularLocation>
</comment>
<evidence type="ECO:0000256" key="8">
    <source>
        <dbReference type="ARBA" id="ARBA00022989"/>
    </source>
</evidence>
<dbReference type="FunFam" id="1.10.287.130:FF:000001">
    <property type="entry name" value="Two-component sensor histidine kinase"/>
    <property type="match status" value="1"/>
</dbReference>
<dbReference type="InterPro" id="IPR003661">
    <property type="entry name" value="HisK_dim/P_dom"/>
</dbReference>
<evidence type="ECO:0000256" key="2">
    <source>
        <dbReference type="ARBA" id="ARBA00004141"/>
    </source>
</evidence>
<evidence type="ECO:0000256" key="7">
    <source>
        <dbReference type="ARBA" id="ARBA00022777"/>
    </source>
</evidence>
<feature type="domain" description="HAMP" evidence="13">
    <location>
        <begin position="193"/>
        <end position="245"/>
    </location>
</feature>
<dbReference type="CDD" id="cd06225">
    <property type="entry name" value="HAMP"/>
    <property type="match status" value="1"/>
</dbReference>
<accession>A0A2U8DPC0</accession>
<dbReference type="SMART" id="SM00304">
    <property type="entry name" value="HAMP"/>
    <property type="match status" value="1"/>
</dbReference>
<keyword evidence="7 14" id="KW-0418">Kinase</keyword>
<evidence type="ECO:0000256" key="9">
    <source>
        <dbReference type="ARBA" id="ARBA00023012"/>
    </source>
</evidence>
<evidence type="ECO:0000313" key="15">
    <source>
        <dbReference type="Proteomes" id="UP000244910"/>
    </source>
</evidence>
<dbReference type="PROSITE" id="PS50885">
    <property type="entry name" value="HAMP"/>
    <property type="match status" value="1"/>
</dbReference>
<dbReference type="AlphaFoldDB" id="A0A2U8DPC0"/>
<name>A0A2U8DPC0_9CLOT</name>
<feature type="transmembrane region" description="Helical" evidence="11">
    <location>
        <begin position="6"/>
        <end position="28"/>
    </location>
</feature>